<organism evidence="3 4">
    <name type="scientific">Nitrospirillum viridazoti CBAmc</name>
    <dbReference type="NCBI Taxonomy" id="1441467"/>
    <lineage>
        <taxon>Bacteria</taxon>
        <taxon>Pseudomonadati</taxon>
        <taxon>Pseudomonadota</taxon>
        <taxon>Alphaproteobacteria</taxon>
        <taxon>Rhodospirillales</taxon>
        <taxon>Azospirillaceae</taxon>
        <taxon>Nitrospirillum</taxon>
        <taxon>Nitrospirillum viridazoti</taxon>
    </lineage>
</organism>
<feature type="transmembrane region" description="Helical" evidence="1">
    <location>
        <begin position="73"/>
        <end position="93"/>
    </location>
</feature>
<feature type="signal peptide" evidence="2">
    <location>
        <begin position="1"/>
        <end position="28"/>
    </location>
</feature>
<feature type="transmembrane region" description="Helical" evidence="1">
    <location>
        <begin position="144"/>
        <end position="162"/>
    </location>
</feature>
<dbReference type="InterPro" id="IPR007038">
    <property type="entry name" value="HupE_UreJ"/>
</dbReference>
<dbReference type="KEGG" id="nao:Y958_15520"/>
<feature type="transmembrane region" description="Helical" evidence="1">
    <location>
        <begin position="99"/>
        <end position="132"/>
    </location>
</feature>
<dbReference type="Proteomes" id="UP000197153">
    <property type="component" value="Chromosome 2"/>
</dbReference>
<sequence length="193" mass="19110">MKTFITKSVPRVSAAVLAAGFITTPAVAHPGHDGGFAAGIVHPLTGLDHLAAMVAVGLWAATRPAARAWQAPALFVAMLAVGALAGLAGGAFAPVDTLAALSVTLLGLMLIVAPLLPDAAGLGLIALFATVHGYAHGMEAGGHLPGYFAGFMVASALLHAAGWRLGAGLLATRWGRWASGLTLGAAGLALAAL</sequence>
<feature type="chain" id="PRO_5012693174" evidence="2">
    <location>
        <begin position="29"/>
        <end position="193"/>
    </location>
</feature>
<name>A0A248JV07_9PROT</name>
<dbReference type="Pfam" id="PF04955">
    <property type="entry name" value="HupE_UreJ"/>
    <property type="match status" value="1"/>
</dbReference>
<keyword evidence="4" id="KW-1185">Reference proteome</keyword>
<keyword evidence="1" id="KW-0472">Membrane</keyword>
<keyword evidence="1" id="KW-0812">Transmembrane</keyword>
<evidence type="ECO:0000256" key="2">
    <source>
        <dbReference type="SAM" id="SignalP"/>
    </source>
</evidence>
<dbReference type="PIRSF" id="PIRSF016919">
    <property type="entry name" value="HupE_UreJ"/>
    <property type="match status" value="1"/>
</dbReference>
<accession>A0A248JV07</accession>
<evidence type="ECO:0000256" key="1">
    <source>
        <dbReference type="SAM" id="Phobius"/>
    </source>
</evidence>
<evidence type="ECO:0000313" key="4">
    <source>
        <dbReference type="Proteomes" id="UP000197153"/>
    </source>
</evidence>
<keyword evidence="2" id="KW-0732">Signal</keyword>
<dbReference type="AlphaFoldDB" id="A0A248JV07"/>
<keyword evidence="1" id="KW-1133">Transmembrane helix</keyword>
<reference evidence="3 4" key="1">
    <citation type="submission" date="2017-06" db="EMBL/GenBank/DDBJ databases">
        <title>Complete genome sequence of Nitrospirillum amazonense strain CBAmC, an endophytic nitrogen-fixing and plant growth-promoting bacterium, isolated from sugarcane.</title>
        <authorList>
            <person name="Schwab S."/>
            <person name="dos Santos Teixeira K.R."/>
            <person name="Simoes Araujo J.L."/>
            <person name="Soares Vidal M."/>
            <person name="Borges de Freitas H.R."/>
            <person name="Rivello Crivelaro A.L."/>
            <person name="Bueno de Camargo Nunes A."/>
            <person name="dos Santos C.M."/>
            <person name="Palmeira da Silva Rosa D."/>
            <person name="da Silva Padilha D."/>
            <person name="da Silva E."/>
            <person name="Araujo Terra L."/>
            <person name="Soares Mendes V."/>
            <person name="Farinelli L."/>
            <person name="Magalhaes Cruz L."/>
            <person name="Baldani J.I."/>
        </authorList>
    </citation>
    <scope>NUCLEOTIDE SEQUENCE [LARGE SCALE GENOMIC DNA]</scope>
    <source>
        <strain evidence="3 4">CBAmC</strain>
    </source>
</reference>
<dbReference type="RefSeq" id="WP_088872947.1">
    <property type="nucleotide sequence ID" value="NZ_CP022111.1"/>
</dbReference>
<dbReference type="EMBL" id="CP022111">
    <property type="protein sequence ID" value="ASG22360.1"/>
    <property type="molecule type" value="Genomic_DNA"/>
</dbReference>
<protein>
    <submittedName>
        <fullName evidence="3">Urease</fullName>
    </submittedName>
</protein>
<feature type="transmembrane region" description="Helical" evidence="1">
    <location>
        <begin position="38"/>
        <end position="61"/>
    </location>
</feature>
<proteinExistence type="predicted"/>
<gene>
    <name evidence="3" type="ORF">Y958_15520</name>
</gene>
<evidence type="ECO:0000313" key="3">
    <source>
        <dbReference type="EMBL" id="ASG22360.1"/>
    </source>
</evidence>